<dbReference type="InterPro" id="IPR004108">
    <property type="entry name" value="Fe_hydrogenase_lsu_C"/>
</dbReference>
<dbReference type="InterPro" id="IPR050340">
    <property type="entry name" value="Cytosolic_Fe-S_CAF"/>
</dbReference>
<dbReference type="GO" id="GO:0046872">
    <property type="term" value="F:metal ion binding"/>
    <property type="evidence" value="ECO:0007669"/>
    <property type="project" value="UniProtKB-KW"/>
</dbReference>
<feature type="domain" description="4Fe-4S ferredoxin-type" evidence="4">
    <location>
        <begin position="131"/>
        <end position="160"/>
    </location>
</feature>
<protein>
    <submittedName>
        <fullName evidence="5">Iron hydrogenase 1</fullName>
        <ecNumber evidence="5">1.12.7.2</ecNumber>
    </submittedName>
</protein>
<keyword evidence="5" id="KW-0560">Oxidoreductase</keyword>
<evidence type="ECO:0000256" key="1">
    <source>
        <dbReference type="ARBA" id="ARBA00022723"/>
    </source>
</evidence>
<dbReference type="Pfam" id="PF25160">
    <property type="entry name" value="LdpA_Fe-S-bd"/>
    <property type="match status" value="1"/>
</dbReference>
<accession>A0A151ANW6</accession>
<dbReference type="Gene3D" id="3.40.950.10">
    <property type="entry name" value="Fe-only Hydrogenase (Larger Subunit), Chain L, domain 3"/>
    <property type="match status" value="1"/>
</dbReference>
<dbReference type="EC" id="1.12.7.2" evidence="5"/>
<dbReference type="NCBIfam" id="TIGR04105">
    <property type="entry name" value="FeFe_hydrog_B1"/>
    <property type="match status" value="1"/>
</dbReference>
<reference evidence="5 6" key="1">
    <citation type="submission" date="2016-02" db="EMBL/GenBank/DDBJ databases">
        <title>Genome sequence of Clostridium colicanis DSM 13634.</title>
        <authorList>
            <person name="Poehlein A."/>
            <person name="Daniel R."/>
        </authorList>
    </citation>
    <scope>NUCLEOTIDE SEQUENCE [LARGE SCALE GENOMIC DNA]</scope>
    <source>
        <strain evidence="5 6">DSM 13634</strain>
    </source>
</reference>
<dbReference type="PROSITE" id="PS00198">
    <property type="entry name" value="4FE4S_FER_1"/>
    <property type="match status" value="1"/>
</dbReference>
<dbReference type="InterPro" id="IPR057431">
    <property type="entry name" value="LdpA_Fe-S-bd"/>
</dbReference>
<evidence type="ECO:0000256" key="3">
    <source>
        <dbReference type="ARBA" id="ARBA00023014"/>
    </source>
</evidence>
<evidence type="ECO:0000259" key="4">
    <source>
        <dbReference type="PROSITE" id="PS51379"/>
    </source>
</evidence>
<dbReference type="SUPFAM" id="SSF53920">
    <property type="entry name" value="Fe-only hydrogenase"/>
    <property type="match status" value="1"/>
</dbReference>
<dbReference type="InterPro" id="IPR017900">
    <property type="entry name" value="4Fe4S_Fe_S_CS"/>
</dbReference>
<dbReference type="STRING" id="1121305.CLCOL_10650"/>
<dbReference type="PROSITE" id="PS51379">
    <property type="entry name" value="4FE4S_FER_2"/>
    <property type="match status" value="2"/>
</dbReference>
<dbReference type="SUPFAM" id="SSF54862">
    <property type="entry name" value="4Fe-4S ferredoxins"/>
    <property type="match status" value="1"/>
</dbReference>
<dbReference type="PANTHER" id="PTHR11615">
    <property type="entry name" value="NITRATE, FORMATE, IRON DEHYDROGENASE"/>
    <property type="match status" value="1"/>
</dbReference>
<evidence type="ECO:0000256" key="2">
    <source>
        <dbReference type="ARBA" id="ARBA00023004"/>
    </source>
</evidence>
<dbReference type="EMBL" id="LTBB01000004">
    <property type="protein sequence ID" value="KYH29322.1"/>
    <property type="molecule type" value="Genomic_DNA"/>
</dbReference>
<gene>
    <name evidence="5" type="ORF">CLCOL_10650</name>
</gene>
<evidence type="ECO:0000313" key="5">
    <source>
        <dbReference type="EMBL" id="KYH29322.1"/>
    </source>
</evidence>
<keyword evidence="1" id="KW-0479">Metal-binding</keyword>
<dbReference type="AlphaFoldDB" id="A0A151ANW6"/>
<keyword evidence="2" id="KW-0408">Iron</keyword>
<sequence>MIFENELKKLKYEVLRDVAILAKEERLTQSELEKVPYNIIKGDKPKYRCCVYHERAIVKERAKLAAGYLADGDRPSDLVKAKDDDPIMYVIQAACDTCPINKYTITEACRGCLQHKCMEACRAGAITRINGRAYINQDLCKECGLCKAACPYNAVSEVMRPCKKACPTQALSIDPEDRRAMIKHEDCIDCGACMAACPFGAISDRSFMVQVINALKSEKKVYAVVAPAITGQFGGNVTVGQVKDALKKLGFEDMIEVACGADAVTAHEAMEFVERMEKGYSYMTNSCCPGFVSFIEKKFPDQVENISNTVSPMIAAGRLVKKNHKDAIVVFIGPCTAKKSEIRREGIQDAIDYVLTFEEIAAIFGAYNISPEECEDIEVNDASSFGRGFAQGGGVSSAVEDFINSKDIEVEFNPVKISGYANLRKFMLLAKNGRLPGNFFEGMMCEGGCIGGAGTICSQSKTKVHLNKFSKESKAKRVISNDMLDEFRDINLER</sequence>
<keyword evidence="6" id="KW-1185">Reference proteome</keyword>
<dbReference type="PATRIC" id="fig|1121305.3.peg.1069"/>
<dbReference type="GO" id="GO:0008901">
    <property type="term" value="F:ferredoxin hydrogenase activity"/>
    <property type="evidence" value="ECO:0007669"/>
    <property type="project" value="UniProtKB-EC"/>
</dbReference>
<feature type="domain" description="4Fe-4S ferredoxin-type" evidence="4">
    <location>
        <begin position="178"/>
        <end position="207"/>
    </location>
</feature>
<evidence type="ECO:0000313" key="6">
    <source>
        <dbReference type="Proteomes" id="UP000075374"/>
    </source>
</evidence>
<comment type="caution">
    <text evidence="5">The sequence shown here is derived from an EMBL/GenBank/DDBJ whole genome shotgun (WGS) entry which is preliminary data.</text>
</comment>
<dbReference type="InterPro" id="IPR017896">
    <property type="entry name" value="4Fe4S_Fe-S-bd"/>
</dbReference>
<dbReference type="Proteomes" id="UP000075374">
    <property type="component" value="Unassembled WGS sequence"/>
</dbReference>
<keyword evidence="3" id="KW-0411">Iron-sulfur</keyword>
<proteinExistence type="predicted"/>
<dbReference type="InterPro" id="IPR027631">
    <property type="entry name" value="Mono_FeFe_hydrog"/>
</dbReference>
<dbReference type="InterPro" id="IPR009016">
    <property type="entry name" value="Fe_hydrogenase"/>
</dbReference>
<dbReference type="GO" id="GO:0051536">
    <property type="term" value="F:iron-sulfur cluster binding"/>
    <property type="evidence" value="ECO:0007669"/>
    <property type="project" value="UniProtKB-KW"/>
</dbReference>
<dbReference type="Gene3D" id="3.30.70.20">
    <property type="match status" value="2"/>
</dbReference>
<dbReference type="Pfam" id="PF02906">
    <property type="entry name" value="Fe_hyd_lg_C"/>
    <property type="match status" value="1"/>
</dbReference>
<name>A0A151ANW6_9CLOT</name>
<organism evidence="5 6">
    <name type="scientific">Clostridium colicanis DSM 13634</name>
    <dbReference type="NCBI Taxonomy" id="1121305"/>
    <lineage>
        <taxon>Bacteria</taxon>
        <taxon>Bacillati</taxon>
        <taxon>Bacillota</taxon>
        <taxon>Clostridia</taxon>
        <taxon>Eubacteriales</taxon>
        <taxon>Clostridiaceae</taxon>
        <taxon>Clostridium</taxon>
    </lineage>
</organism>
<dbReference type="Pfam" id="PF00037">
    <property type="entry name" value="Fer4"/>
    <property type="match status" value="1"/>
</dbReference>